<dbReference type="EMBL" id="MN740867">
    <property type="protein sequence ID" value="QHU15702.1"/>
    <property type="molecule type" value="Genomic_DNA"/>
</dbReference>
<organism evidence="1">
    <name type="scientific">viral metagenome</name>
    <dbReference type="NCBI Taxonomy" id="1070528"/>
    <lineage>
        <taxon>unclassified sequences</taxon>
        <taxon>metagenomes</taxon>
        <taxon>organismal metagenomes</taxon>
    </lineage>
</organism>
<protein>
    <submittedName>
        <fullName evidence="1">Uncharacterized protein</fullName>
    </submittedName>
</protein>
<sequence length="166" mass="18774">MLFYVALTVAGGITYLVARNINTIKETVEVYRGFKSTVDPDGKKGHFSTMCSFITLASIKFLLSIKNKKEKPVHETFNRSYIKISYTYKDKPYFYLLKIPKGVIPLSTIVDETGNDVESIITPYLGPNLDCHGITICPKDFGYEKLVITTVYDDVITFNETDVISF</sequence>
<reference evidence="1" key="1">
    <citation type="journal article" date="2020" name="Nature">
        <title>Giant virus diversity and host interactions through global metagenomics.</title>
        <authorList>
            <person name="Schulz F."/>
            <person name="Roux S."/>
            <person name="Paez-Espino D."/>
            <person name="Jungbluth S."/>
            <person name="Walsh D.A."/>
            <person name="Denef V.J."/>
            <person name="McMahon K.D."/>
            <person name="Konstantinidis K.T."/>
            <person name="Eloe-Fadrosh E.A."/>
            <person name="Kyrpides N.C."/>
            <person name="Woyke T."/>
        </authorList>
    </citation>
    <scope>NUCLEOTIDE SEQUENCE</scope>
    <source>
        <strain evidence="1">GVMAG-S-3300010158-109</strain>
    </source>
</reference>
<dbReference type="Pfam" id="PF19080">
    <property type="entry name" value="DUF5772"/>
    <property type="match status" value="1"/>
</dbReference>
<proteinExistence type="predicted"/>
<dbReference type="InterPro" id="IPR043921">
    <property type="entry name" value="DUF5772"/>
</dbReference>
<accession>A0A6C0KCF1</accession>
<dbReference type="AlphaFoldDB" id="A0A6C0KCF1"/>
<evidence type="ECO:0000313" key="1">
    <source>
        <dbReference type="EMBL" id="QHU15702.1"/>
    </source>
</evidence>
<name>A0A6C0KCF1_9ZZZZ</name>